<dbReference type="CDD" id="cd00755">
    <property type="entry name" value="YgdL_like"/>
    <property type="match status" value="1"/>
</dbReference>
<gene>
    <name evidence="3" type="ORF">FYJ51_04920</name>
</gene>
<dbReference type="GO" id="GO:0061503">
    <property type="term" value="F:tRNA threonylcarbamoyladenosine dehydratase"/>
    <property type="evidence" value="ECO:0007669"/>
    <property type="project" value="TreeGrafter"/>
</dbReference>
<dbReference type="PANTHER" id="PTHR43267:SF1">
    <property type="entry name" value="TRNA THREONYLCARBAMOYLADENOSINE DEHYDRATASE"/>
    <property type="match status" value="1"/>
</dbReference>
<reference evidence="3 4" key="1">
    <citation type="submission" date="2019-08" db="EMBL/GenBank/DDBJ databases">
        <title>In-depth cultivation of the pig gut microbiome towards novel bacterial diversity and tailored functional studies.</title>
        <authorList>
            <person name="Wylensek D."/>
            <person name="Hitch T.C.A."/>
            <person name="Clavel T."/>
        </authorList>
    </citation>
    <scope>NUCLEOTIDE SEQUENCE [LARGE SCALE GENOMIC DNA]</scope>
    <source>
        <strain evidence="3 4">Oil+RF-744-GAM-WT-6</strain>
    </source>
</reference>
<dbReference type="SUPFAM" id="SSF69572">
    <property type="entry name" value="Activating enzymes of the ubiquitin-like proteins"/>
    <property type="match status" value="1"/>
</dbReference>
<dbReference type="InterPro" id="IPR035985">
    <property type="entry name" value="Ubiquitin-activating_enz"/>
</dbReference>
<evidence type="ECO:0000259" key="2">
    <source>
        <dbReference type="Pfam" id="PF00899"/>
    </source>
</evidence>
<evidence type="ECO:0000313" key="4">
    <source>
        <dbReference type="Proteomes" id="UP000461880"/>
    </source>
</evidence>
<evidence type="ECO:0000256" key="1">
    <source>
        <dbReference type="SAM" id="MobiDB-lite"/>
    </source>
</evidence>
<dbReference type="Pfam" id="PF00899">
    <property type="entry name" value="ThiF"/>
    <property type="match status" value="1"/>
</dbReference>
<feature type="region of interest" description="Disordered" evidence="1">
    <location>
        <begin position="198"/>
        <end position="220"/>
    </location>
</feature>
<dbReference type="Gene3D" id="3.40.50.720">
    <property type="entry name" value="NAD(P)-binding Rossmann-like Domain"/>
    <property type="match status" value="1"/>
</dbReference>
<dbReference type="InterPro" id="IPR045886">
    <property type="entry name" value="ThiF/MoeB/HesA"/>
</dbReference>
<dbReference type="GO" id="GO:0061504">
    <property type="term" value="P:cyclic threonylcarbamoyladenosine biosynthetic process"/>
    <property type="evidence" value="ECO:0007669"/>
    <property type="project" value="TreeGrafter"/>
</dbReference>
<name>A0A7X2NRI1_9FIRM</name>
<dbReference type="Proteomes" id="UP000461880">
    <property type="component" value="Unassembled WGS sequence"/>
</dbReference>
<dbReference type="InterPro" id="IPR000594">
    <property type="entry name" value="ThiF_NAD_FAD-bd"/>
</dbReference>
<protein>
    <submittedName>
        <fullName evidence="3">tRNA threonylcarbamoyladenosine dehydratase</fullName>
    </submittedName>
</protein>
<dbReference type="GO" id="GO:0008641">
    <property type="term" value="F:ubiquitin-like modifier activating enzyme activity"/>
    <property type="evidence" value="ECO:0007669"/>
    <property type="project" value="InterPro"/>
</dbReference>
<organism evidence="3 4">
    <name type="scientific">Stecheria intestinalis</name>
    <dbReference type="NCBI Taxonomy" id="2606630"/>
    <lineage>
        <taxon>Bacteria</taxon>
        <taxon>Bacillati</taxon>
        <taxon>Bacillota</taxon>
        <taxon>Erysipelotrichia</taxon>
        <taxon>Erysipelotrichales</taxon>
        <taxon>Erysipelotrichaceae</taxon>
        <taxon>Stecheria</taxon>
    </lineage>
</organism>
<feature type="domain" description="THIF-type NAD/FAD binding fold" evidence="2">
    <location>
        <begin position="5"/>
        <end position="149"/>
    </location>
</feature>
<evidence type="ECO:0000313" key="3">
    <source>
        <dbReference type="EMBL" id="MSS58244.1"/>
    </source>
</evidence>
<comment type="caution">
    <text evidence="3">The sequence shown here is derived from an EMBL/GenBank/DDBJ whole genome shotgun (WGS) entry which is preliminary data.</text>
</comment>
<dbReference type="AlphaFoldDB" id="A0A7X2NRI1"/>
<sequence>MLNPYSRTELVIGREAVEKLHHSRVAVFGLGGVGGSAVEALARSGVGTLDLIDNDQVCMTNLNRQQFATVHTVGKQKTDAAEERIHDIDPAIIVHKYPVFYLPEKKDLFPFSEWDYIIDCIDTVTAKLDIIEEAKHLNIPILSSMGCGNRLDPSQLRIMDLYETSGDPLSRIMRHECRKRGIESLDVVCSLEEPVKPMAGDASDAKNQRTGSKRRSIPGSTAFVPPAAGILAASFAVRKLIQE</sequence>
<proteinExistence type="predicted"/>
<dbReference type="EMBL" id="VUMN01000008">
    <property type="protein sequence ID" value="MSS58244.1"/>
    <property type="molecule type" value="Genomic_DNA"/>
</dbReference>
<keyword evidence="4" id="KW-1185">Reference proteome</keyword>
<dbReference type="PANTHER" id="PTHR43267">
    <property type="entry name" value="TRNA THREONYLCARBAMOYLADENOSINE DEHYDRATASE"/>
    <property type="match status" value="1"/>
</dbReference>
<accession>A0A7X2NRI1</accession>
<dbReference type="RefSeq" id="WP_154503936.1">
    <property type="nucleotide sequence ID" value="NZ_VUMN01000008.1"/>
</dbReference>